<keyword evidence="1" id="KW-0472">Membrane</keyword>
<sequence length="97" mass="11477">MLRHFVACLPLCLLLSIARTLTAGKAMATMISAMVFFSFLAYSCPSLVECYCLRHGRRSVYGFIFASFVWTKFWHSKWFRLDIFFQTYKMFLCRKVF</sequence>
<keyword evidence="1" id="KW-1133">Transmembrane helix</keyword>
<dbReference type="AlphaFoldDB" id="A0A2M3ZMG4"/>
<feature type="signal peptide" evidence="2">
    <location>
        <begin position="1"/>
        <end position="23"/>
    </location>
</feature>
<proteinExistence type="predicted"/>
<organism evidence="3">
    <name type="scientific">Anopheles braziliensis</name>
    <dbReference type="NCBI Taxonomy" id="58242"/>
    <lineage>
        <taxon>Eukaryota</taxon>
        <taxon>Metazoa</taxon>
        <taxon>Ecdysozoa</taxon>
        <taxon>Arthropoda</taxon>
        <taxon>Hexapoda</taxon>
        <taxon>Insecta</taxon>
        <taxon>Pterygota</taxon>
        <taxon>Neoptera</taxon>
        <taxon>Endopterygota</taxon>
        <taxon>Diptera</taxon>
        <taxon>Nematocera</taxon>
        <taxon>Culicoidea</taxon>
        <taxon>Culicidae</taxon>
        <taxon>Anophelinae</taxon>
        <taxon>Anopheles</taxon>
    </lineage>
</organism>
<evidence type="ECO:0000256" key="1">
    <source>
        <dbReference type="SAM" id="Phobius"/>
    </source>
</evidence>
<feature type="transmembrane region" description="Helical" evidence="1">
    <location>
        <begin position="30"/>
        <end position="48"/>
    </location>
</feature>
<keyword evidence="2" id="KW-0732">Signal</keyword>
<name>A0A2M3ZMG4_9DIPT</name>
<keyword evidence="1" id="KW-0812">Transmembrane</keyword>
<evidence type="ECO:0000313" key="3">
    <source>
        <dbReference type="EMBL" id="MBW29721.1"/>
    </source>
</evidence>
<reference evidence="3" key="1">
    <citation type="submission" date="2018-01" db="EMBL/GenBank/DDBJ databases">
        <title>An insight into the sialome of Amazonian anophelines.</title>
        <authorList>
            <person name="Ribeiro J.M."/>
            <person name="Scarpassa V."/>
            <person name="Calvo E."/>
        </authorList>
    </citation>
    <scope>NUCLEOTIDE SEQUENCE</scope>
    <source>
        <tissue evidence="3">Salivary glands</tissue>
    </source>
</reference>
<dbReference type="EMBL" id="GGFM01008970">
    <property type="protein sequence ID" value="MBW29721.1"/>
    <property type="molecule type" value="Transcribed_RNA"/>
</dbReference>
<evidence type="ECO:0000256" key="2">
    <source>
        <dbReference type="SAM" id="SignalP"/>
    </source>
</evidence>
<accession>A0A2M3ZMG4</accession>
<feature type="chain" id="PRO_5014753188" evidence="2">
    <location>
        <begin position="24"/>
        <end position="97"/>
    </location>
</feature>
<protein>
    <submittedName>
        <fullName evidence="3">Putative secreted peptide</fullName>
    </submittedName>
</protein>